<dbReference type="InterPro" id="IPR052155">
    <property type="entry name" value="Biofilm_reg_signaling"/>
</dbReference>
<dbReference type="SUPFAM" id="SSF55073">
    <property type="entry name" value="Nucleotide cyclase"/>
    <property type="match status" value="1"/>
</dbReference>
<comment type="caution">
    <text evidence="3">The sequence shown here is derived from an EMBL/GenBank/DDBJ whole genome shotgun (WGS) entry which is preliminary data.</text>
</comment>
<gene>
    <name evidence="3" type="ORF">HME9302_00810</name>
</gene>
<reference evidence="3 4" key="1">
    <citation type="submission" date="2018-04" db="EMBL/GenBank/DDBJ databases">
        <title>Altererythrobacter sp. HME9302 genome sequencing and assembly.</title>
        <authorList>
            <person name="Kang H."/>
            <person name="Kim H."/>
            <person name="Joh K."/>
        </authorList>
    </citation>
    <scope>NUCLEOTIDE SEQUENCE [LARGE SCALE GENOMIC DNA]</scope>
    <source>
        <strain evidence="3 4">HME9302</strain>
    </source>
</reference>
<accession>A0A369Q5C0</accession>
<evidence type="ECO:0000313" key="3">
    <source>
        <dbReference type="EMBL" id="RDC59620.1"/>
    </source>
</evidence>
<dbReference type="PROSITE" id="PS50887">
    <property type="entry name" value="GGDEF"/>
    <property type="match status" value="1"/>
</dbReference>
<protein>
    <submittedName>
        <fullName evidence="3">Putative signaling protein</fullName>
    </submittedName>
</protein>
<dbReference type="SMART" id="SM00267">
    <property type="entry name" value="GGDEF"/>
    <property type="match status" value="1"/>
</dbReference>
<dbReference type="InterPro" id="IPR000014">
    <property type="entry name" value="PAS"/>
</dbReference>
<sequence>MRNFLNNLKKAPVEDDEDAAIAAAEALAAAPAAQLNRQTVLDEYEKVGLGWVWATDAAGRLVYLSDKALDNLGHDDGVLHGKPFDALFEIDTEIETERTARPLTFQLKARTKIRDQVVRFSHETSAQNVRQKWWSISGYPLIDDAGNFAGYRGSARDVSAEYERKLIDSKLADFDSLTGLANRHNMNRHLDGRMAGGKSSGRTCALMMLDLDKFKHVNDTLGHQAGDSLLCQVAERLTAIAGKRGMVCRLGGDEFQVMLPDIDDRGELGEMADKIIQILSQPYPIDDKRAIIGASVGIAIAPFDGDTREDLIRAADLSLYAAKNGGRGQFRFYAADLKDEEQERQTMLDDLRLALEAEQLELYYQPVVKIENSTVVCLEALMRWEHPERGFVSPAVFIPVAEDSDLINGLGEWALRKACETALDWPKTVRVAVNVSAVQFANPGFPAVVANVLAQTGIEPDRLELELTESVFVGDTDAAEKTFKTLKGLGVRLALDDFGTGYSSLSYLRSAPFDKIKVDRSFVTSCTQQDKNSAKIIAAIVGLSNALNMETTVEGVEAFDQLDVVKQNGARMVQGYIYARPMPAEKVAERLASGDFRIEPEGPEQFRPDRRSVFRRIGIIHEEYYYDAVMRDLSRTGSGIEGLVGVPVGADLVLDLGGGQLIVCKVARSRGSEIGVEFESELVSDGAGGLCTRHRLSPYVLAQAGLPSAPGEGEVKANEGIKPAFMQVAVGASAKPASN</sequence>
<evidence type="ECO:0000259" key="1">
    <source>
        <dbReference type="PROSITE" id="PS50883"/>
    </source>
</evidence>
<dbReference type="Pfam" id="PF00990">
    <property type="entry name" value="GGDEF"/>
    <property type="match status" value="1"/>
</dbReference>
<dbReference type="Proteomes" id="UP000253727">
    <property type="component" value="Unassembled WGS sequence"/>
</dbReference>
<dbReference type="EMBL" id="QBKA01000002">
    <property type="protein sequence ID" value="RDC59620.1"/>
    <property type="molecule type" value="Genomic_DNA"/>
</dbReference>
<dbReference type="CDD" id="cd00130">
    <property type="entry name" value="PAS"/>
    <property type="match status" value="1"/>
</dbReference>
<dbReference type="InterPro" id="IPR035965">
    <property type="entry name" value="PAS-like_dom_sf"/>
</dbReference>
<organism evidence="3 4">
    <name type="scientific">Alteripontixanthobacter maritimus</name>
    <dbReference type="NCBI Taxonomy" id="2161824"/>
    <lineage>
        <taxon>Bacteria</taxon>
        <taxon>Pseudomonadati</taxon>
        <taxon>Pseudomonadota</taxon>
        <taxon>Alphaproteobacteria</taxon>
        <taxon>Sphingomonadales</taxon>
        <taxon>Erythrobacteraceae</taxon>
        <taxon>Alteripontixanthobacter</taxon>
    </lineage>
</organism>
<dbReference type="CDD" id="cd01949">
    <property type="entry name" value="GGDEF"/>
    <property type="match status" value="1"/>
</dbReference>
<dbReference type="InterPro" id="IPR000160">
    <property type="entry name" value="GGDEF_dom"/>
</dbReference>
<dbReference type="Gene3D" id="3.30.70.270">
    <property type="match status" value="1"/>
</dbReference>
<dbReference type="PANTHER" id="PTHR44757">
    <property type="entry name" value="DIGUANYLATE CYCLASE DGCP"/>
    <property type="match status" value="1"/>
</dbReference>
<evidence type="ECO:0000259" key="2">
    <source>
        <dbReference type="PROSITE" id="PS50887"/>
    </source>
</evidence>
<keyword evidence="4" id="KW-1185">Reference proteome</keyword>
<dbReference type="InterPro" id="IPR035919">
    <property type="entry name" value="EAL_sf"/>
</dbReference>
<dbReference type="Pfam" id="PF00563">
    <property type="entry name" value="EAL"/>
    <property type="match status" value="1"/>
</dbReference>
<dbReference type="NCBIfam" id="TIGR00254">
    <property type="entry name" value="GGDEF"/>
    <property type="match status" value="1"/>
</dbReference>
<evidence type="ECO:0000313" key="4">
    <source>
        <dbReference type="Proteomes" id="UP000253727"/>
    </source>
</evidence>
<dbReference type="SUPFAM" id="SSF141868">
    <property type="entry name" value="EAL domain-like"/>
    <property type="match status" value="1"/>
</dbReference>
<dbReference type="InterPro" id="IPR001633">
    <property type="entry name" value="EAL_dom"/>
</dbReference>
<dbReference type="PANTHER" id="PTHR44757:SF2">
    <property type="entry name" value="BIOFILM ARCHITECTURE MAINTENANCE PROTEIN MBAA"/>
    <property type="match status" value="1"/>
</dbReference>
<dbReference type="SUPFAM" id="SSF55785">
    <property type="entry name" value="PYP-like sensor domain (PAS domain)"/>
    <property type="match status" value="1"/>
</dbReference>
<dbReference type="Gene3D" id="3.20.20.450">
    <property type="entry name" value="EAL domain"/>
    <property type="match status" value="1"/>
</dbReference>
<feature type="domain" description="GGDEF" evidence="2">
    <location>
        <begin position="202"/>
        <end position="335"/>
    </location>
</feature>
<name>A0A369Q5C0_9SPHN</name>
<dbReference type="Gene3D" id="3.30.450.20">
    <property type="entry name" value="PAS domain"/>
    <property type="match status" value="1"/>
</dbReference>
<proteinExistence type="predicted"/>
<dbReference type="InterPro" id="IPR029787">
    <property type="entry name" value="Nucleotide_cyclase"/>
</dbReference>
<dbReference type="CDD" id="cd01948">
    <property type="entry name" value="EAL"/>
    <property type="match status" value="1"/>
</dbReference>
<dbReference type="SMART" id="SM00052">
    <property type="entry name" value="EAL"/>
    <property type="match status" value="1"/>
</dbReference>
<dbReference type="AlphaFoldDB" id="A0A369Q5C0"/>
<dbReference type="InterPro" id="IPR043128">
    <property type="entry name" value="Rev_trsase/Diguanyl_cyclase"/>
</dbReference>
<dbReference type="PROSITE" id="PS50883">
    <property type="entry name" value="EAL"/>
    <property type="match status" value="1"/>
</dbReference>
<feature type="domain" description="EAL" evidence="1">
    <location>
        <begin position="344"/>
        <end position="595"/>
    </location>
</feature>